<reference evidence="2" key="4">
    <citation type="submission" date="2025-08" db="UniProtKB">
        <authorList>
            <consortium name="Ensembl"/>
        </authorList>
    </citation>
    <scope>IDENTIFICATION</scope>
</reference>
<accession>A0A4W3JA30</accession>
<keyword evidence="3" id="KW-1185">Reference proteome</keyword>
<comment type="similarity">
    <text evidence="1">Belongs to the apolipoprotein L family.</text>
</comment>
<evidence type="ECO:0000313" key="2">
    <source>
        <dbReference type="Ensembl" id="ENSCMIP00000036406.1"/>
    </source>
</evidence>
<sequence>MAQISRPDIVNVTEDRKAFEAEVKQRKQDVKDFVTLFPVWRVWMISYIRDLREIAYDIYSIHKPGTRVGVGQSVAGGADNTAACDTDIVTQTQRRKRVNDIIEQYTKDSREMAECYMKLSRAVRILKRYGKKSETTFPGGAESLTEHLAGFAAVAETISKQETVTSKAGSAAQTRLPFILSLISRANNVNLNRGARADIAKHIHGVAEVLEDEVMAYKEVYKHLEGTATISMYSTAEAGFSDVIFMVGAGR</sequence>
<dbReference type="GO" id="GO:0006869">
    <property type="term" value="P:lipid transport"/>
    <property type="evidence" value="ECO:0007669"/>
    <property type="project" value="InterPro"/>
</dbReference>
<reference evidence="3" key="1">
    <citation type="journal article" date="2006" name="Science">
        <title>Ancient noncoding elements conserved in the human genome.</title>
        <authorList>
            <person name="Venkatesh B."/>
            <person name="Kirkness E.F."/>
            <person name="Loh Y.H."/>
            <person name="Halpern A.L."/>
            <person name="Lee A.P."/>
            <person name="Johnson J."/>
            <person name="Dandona N."/>
            <person name="Viswanathan L.D."/>
            <person name="Tay A."/>
            <person name="Venter J.C."/>
            <person name="Strausberg R.L."/>
            <person name="Brenner S."/>
        </authorList>
    </citation>
    <scope>NUCLEOTIDE SEQUENCE [LARGE SCALE GENOMIC DNA]</scope>
</reference>
<organism evidence="2 3">
    <name type="scientific">Callorhinchus milii</name>
    <name type="common">Ghost shark</name>
    <dbReference type="NCBI Taxonomy" id="7868"/>
    <lineage>
        <taxon>Eukaryota</taxon>
        <taxon>Metazoa</taxon>
        <taxon>Chordata</taxon>
        <taxon>Craniata</taxon>
        <taxon>Vertebrata</taxon>
        <taxon>Chondrichthyes</taxon>
        <taxon>Holocephali</taxon>
        <taxon>Chimaeriformes</taxon>
        <taxon>Callorhinchidae</taxon>
        <taxon>Callorhinchus</taxon>
    </lineage>
</organism>
<dbReference type="GO" id="GO:0008289">
    <property type="term" value="F:lipid binding"/>
    <property type="evidence" value="ECO:0007669"/>
    <property type="project" value="InterPro"/>
</dbReference>
<evidence type="ECO:0000256" key="1">
    <source>
        <dbReference type="ARBA" id="ARBA00010090"/>
    </source>
</evidence>
<dbReference type="PANTHER" id="PTHR14096:SF28">
    <property type="entry name" value="APOLIPOPROTEIN L, 1-RELATED"/>
    <property type="match status" value="1"/>
</dbReference>
<proteinExistence type="inferred from homology"/>
<reference evidence="3" key="3">
    <citation type="journal article" date="2014" name="Nature">
        <title>Elephant shark genome provides unique insights into gnathostome evolution.</title>
        <authorList>
            <consortium name="International Elephant Shark Genome Sequencing Consortium"/>
            <person name="Venkatesh B."/>
            <person name="Lee A.P."/>
            <person name="Ravi V."/>
            <person name="Maurya A.K."/>
            <person name="Lian M.M."/>
            <person name="Swann J.B."/>
            <person name="Ohta Y."/>
            <person name="Flajnik M.F."/>
            <person name="Sutoh Y."/>
            <person name="Kasahara M."/>
            <person name="Hoon S."/>
            <person name="Gangu V."/>
            <person name="Roy S.W."/>
            <person name="Irimia M."/>
            <person name="Korzh V."/>
            <person name="Kondrychyn I."/>
            <person name="Lim Z.W."/>
            <person name="Tay B.H."/>
            <person name="Tohari S."/>
            <person name="Kong K.W."/>
            <person name="Ho S."/>
            <person name="Lorente-Galdos B."/>
            <person name="Quilez J."/>
            <person name="Marques-Bonet T."/>
            <person name="Raney B.J."/>
            <person name="Ingham P.W."/>
            <person name="Tay A."/>
            <person name="Hillier L.W."/>
            <person name="Minx P."/>
            <person name="Boehm T."/>
            <person name="Wilson R.K."/>
            <person name="Brenner S."/>
            <person name="Warren W.C."/>
        </authorList>
    </citation>
    <scope>NUCLEOTIDE SEQUENCE [LARGE SCALE GENOMIC DNA]</scope>
</reference>
<dbReference type="AlphaFoldDB" id="A0A4W3JA30"/>
<dbReference type="GO" id="GO:0016020">
    <property type="term" value="C:membrane"/>
    <property type="evidence" value="ECO:0007669"/>
    <property type="project" value="TreeGrafter"/>
</dbReference>
<reference evidence="2" key="5">
    <citation type="submission" date="2025-09" db="UniProtKB">
        <authorList>
            <consortium name="Ensembl"/>
        </authorList>
    </citation>
    <scope>IDENTIFICATION</scope>
</reference>
<reference evidence="3" key="2">
    <citation type="journal article" date="2007" name="PLoS Biol.">
        <title>Survey sequencing and comparative analysis of the elephant shark (Callorhinchus milii) genome.</title>
        <authorList>
            <person name="Venkatesh B."/>
            <person name="Kirkness E.F."/>
            <person name="Loh Y.H."/>
            <person name="Halpern A.L."/>
            <person name="Lee A.P."/>
            <person name="Johnson J."/>
            <person name="Dandona N."/>
            <person name="Viswanathan L.D."/>
            <person name="Tay A."/>
            <person name="Venter J.C."/>
            <person name="Strausberg R.L."/>
            <person name="Brenner S."/>
        </authorList>
    </citation>
    <scope>NUCLEOTIDE SEQUENCE [LARGE SCALE GENOMIC DNA]</scope>
</reference>
<protein>
    <submittedName>
        <fullName evidence="2">Uncharacterized LOC103190599</fullName>
    </submittedName>
</protein>
<dbReference type="InterPro" id="IPR008405">
    <property type="entry name" value="ApoL"/>
</dbReference>
<dbReference type="PANTHER" id="PTHR14096">
    <property type="entry name" value="APOLIPOPROTEIN L"/>
    <property type="match status" value="1"/>
</dbReference>
<dbReference type="GeneTree" id="ENSGT00970000197001"/>
<dbReference type="GO" id="GO:0005576">
    <property type="term" value="C:extracellular region"/>
    <property type="evidence" value="ECO:0007669"/>
    <property type="project" value="InterPro"/>
</dbReference>
<evidence type="ECO:0000313" key="3">
    <source>
        <dbReference type="Proteomes" id="UP000314986"/>
    </source>
</evidence>
<dbReference type="GO" id="GO:0042157">
    <property type="term" value="P:lipoprotein metabolic process"/>
    <property type="evidence" value="ECO:0007669"/>
    <property type="project" value="InterPro"/>
</dbReference>
<dbReference type="Ensembl" id="ENSCMIT00000036946.1">
    <property type="protein sequence ID" value="ENSCMIP00000036406.1"/>
    <property type="gene ID" value="ENSCMIG00000015381.1"/>
</dbReference>
<name>A0A4W3JA30_CALMI</name>
<dbReference type="Proteomes" id="UP000314986">
    <property type="component" value="Unassembled WGS sequence"/>
</dbReference>
<dbReference type="InParanoid" id="A0A4W3JA30"/>